<feature type="region of interest" description="Disordered" evidence="6">
    <location>
        <begin position="334"/>
        <end position="371"/>
    </location>
</feature>
<evidence type="ECO:0000256" key="6">
    <source>
        <dbReference type="SAM" id="MobiDB-lite"/>
    </source>
</evidence>
<dbReference type="Pfam" id="PF03127">
    <property type="entry name" value="GAT"/>
    <property type="match status" value="1"/>
</dbReference>
<evidence type="ECO:0000256" key="2">
    <source>
        <dbReference type="ARBA" id="ARBA00007708"/>
    </source>
</evidence>
<dbReference type="CDD" id="cd03561">
    <property type="entry name" value="VHS"/>
    <property type="match status" value="1"/>
</dbReference>
<evidence type="ECO:0000259" key="8">
    <source>
        <dbReference type="PROSITE" id="PS50909"/>
    </source>
</evidence>
<dbReference type="Proteomes" id="UP000639772">
    <property type="component" value="Chromosome 11"/>
</dbReference>
<dbReference type="InterPro" id="IPR002014">
    <property type="entry name" value="VHS_dom"/>
</dbReference>
<accession>A0A835PY50</accession>
<evidence type="ECO:0000313" key="9">
    <source>
        <dbReference type="EMBL" id="KAG0461989.1"/>
    </source>
</evidence>
<dbReference type="PROSITE" id="PS50179">
    <property type="entry name" value="VHS"/>
    <property type="match status" value="1"/>
</dbReference>
<comment type="caution">
    <text evidence="9">The sequence shown here is derived from an EMBL/GenBank/DDBJ whole genome shotgun (WGS) entry which is preliminary data.</text>
</comment>
<feature type="domain" description="VHS" evidence="7">
    <location>
        <begin position="52"/>
        <end position="179"/>
    </location>
</feature>
<sequence length="371" mass="41993">MEKIKLGSLGERLKTRGERLKVGGAELGRKFSGKMKEILQGQSQEAKMVEEATSESLEEANWGLNLRICNLLNNEEFDGSEVVRTIKKKIASKSLVSQRLSLDLLEMCAMNCEKVFSEVASEKVLEELVKMIDNPQTQHATRQRALQLIEAWGKSDDLSYLPVFRQTYNNLKSRFMHTEQDDGSSAQLLYSLEDFDDEHAFLAEGYPIHSSDQQPTVEGSFSFEEMTLSMEEKKEMLAITRNSLEILSSLLNTNICKERNKESVKDELLNTMVDKCRESQPVLQRIIETTSGDESVLFEALSLHDELEQVLADYSKLEVPQTPADEQFHGELVASEEQNCIPPGEKEDEGKIRDAKEREAADDSRTTEKKG</sequence>
<dbReference type="OrthoDB" id="2018246at2759"/>
<dbReference type="InterPro" id="IPR044836">
    <property type="entry name" value="TOL_plant"/>
</dbReference>
<dbReference type="GO" id="GO:0035091">
    <property type="term" value="F:phosphatidylinositol binding"/>
    <property type="evidence" value="ECO:0007669"/>
    <property type="project" value="InterPro"/>
</dbReference>
<dbReference type="GO" id="GO:0005737">
    <property type="term" value="C:cytoplasm"/>
    <property type="evidence" value="ECO:0007669"/>
    <property type="project" value="UniProtKB-ARBA"/>
</dbReference>
<dbReference type="SUPFAM" id="SSF48464">
    <property type="entry name" value="ENTH/VHS domain"/>
    <property type="match status" value="1"/>
</dbReference>
<evidence type="ECO:0000313" key="10">
    <source>
        <dbReference type="Proteomes" id="UP000639772"/>
    </source>
</evidence>
<dbReference type="Gene3D" id="1.25.40.90">
    <property type="match status" value="1"/>
</dbReference>
<proteinExistence type="inferred from homology"/>
<comment type="subcellular location">
    <subcellularLocation>
        <location evidence="1">Membrane</location>
        <topology evidence="1">Peripheral membrane protein</topology>
    </subcellularLocation>
</comment>
<protein>
    <recommendedName>
        <fullName evidence="11">Target of Myb protein 1</fullName>
    </recommendedName>
</protein>
<dbReference type="PANTHER" id="PTHR46646">
    <property type="entry name" value="TOM1-LIKE PROTEIN 1"/>
    <property type="match status" value="1"/>
</dbReference>
<evidence type="ECO:0000256" key="1">
    <source>
        <dbReference type="ARBA" id="ARBA00004170"/>
    </source>
</evidence>
<feature type="domain" description="GAT" evidence="8">
    <location>
        <begin position="228"/>
        <end position="319"/>
    </location>
</feature>
<dbReference type="Gene3D" id="1.20.58.160">
    <property type="match status" value="1"/>
</dbReference>
<dbReference type="Pfam" id="PF00790">
    <property type="entry name" value="VHS"/>
    <property type="match status" value="1"/>
</dbReference>
<dbReference type="PROSITE" id="PS50909">
    <property type="entry name" value="GAT"/>
    <property type="match status" value="1"/>
</dbReference>
<organism evidence="9 10">
    <name type="scientific">Vanilla planifolia</name>
    <name type="common">Vanilla</name>
    <dbReference type="NCBI Taxonomy" id="51239"/>
    <lineage>
        <taxon>Eukaryota</taxon>
        <taxon>Viridiplantae</taxon>
        <taxon>Streptophyta</taxon>
        <taxon>Embryophyta</taxon>
        <taxon>Tracheophyta</taxon>
        <taxon>Spermatophyta</taxon>
        <taxon>Magnoliopsida</taxon>
        <taxon>Liliopsida</taxon>
        <taxon>Asparagales</taxon>
        <taxon>Orchidaceae</taxon>
        <taxon>Vanilloideae</taxon>
        <taxon>Vanilleae</taxon>
        <taxon>Vanilla</taxon>
    </lineage>
</organism>
<evidence type="ECO:0000256" key="4">
    <source>
        <dbReference type="ARBA" id="ARBA00022927"/>
    </source>
</evidence>
<gene>
    <name evidence="9" type="ORF">HPP92_020465</name>
</gene>
<keyword evidence="4" id="KW-0653">Protein transport</keyword>
<keyword evidence="3" id="KW-0813">Transport</keyword>
<name>A0A835PY50_VANPL</name>
<dbReference type="PANTHER" id="PTHR46646:SF5">
    <property type="entry name" value="TOM1-LIKE PROTEIN 2"/>
    <property type="match status" value="1"/>
</dbReference>
<dbReference type="GO" id="GO:0043130">
    <property type="term" value="F:ubiquitin binding"/>
    <property type="evidence" value="ECO:0007669"/>
    <property type="project" value="InterPro"/>
</dbReference>
<reference evidence="9 10" key="1">
    <citation type="journal article" date="2020" name="Nat. Food">
        <title>A phased Vanilla planifolia genome enables genetic improvement of flavour and production.</title>
        <authorList>
            <person name="Hasing T."/>
            <person name="Tang H."/>
            <person name="Brym M."/>
            <person name="Khazi F."/>
            <person name="Huang T."/>
            <person name="Chambers A.H."/>
        </authorList>
    </citation>
    <scope>NUCLEOTIDE SEQUENCE [LARGE SCALE GENOMIC DNA]</scope>
    <source>
        <tissue evidence="9">Leaf</tissue>
    </source>
</reference>
<comment type="similarity">
    <text evidence="2">Belongs to the TOM1 family.</text>
</comment>
<evidence type="ECO:0000259" key="7">
    <source>
        <dbReference type="PROSITE" id="PS50179"/>
    </source>
</evidence>
<dbReference type="SUPFAM" id="SSF89009">
    <property type="entry name" value="GAT-like domain"/>
    <property type="match status" value="1"/>
</dbReference>
<dbReference type="InterPro" id="IPR008942">
    <property type="entry name" value="ENTH_VHS"/>
</dbReference>
<feature type="compositionally biased region" description="Basic and acidic residues" evidence="6">
    <location>
        <begin position="344"/>
        <end position="371"/>
    </location>
</feature>
<dbReference type="InterPro" id="IPR038425">
    <property type="entry name" value="GAT_sf"/>
</dbReference>
<evidence type="ECO:0000256" key="3">
    <source>
        <dbReference type="ARBA" id="ARBA00022448"/>
    </source>
</evidence>
<keyword evidence="5" id="KW-0472">Membrane</keyword>
<evidence type="ECO:0008006" key="11">
    <source>
        <dbReference type="Google" id="ProtNLM"/>
    </source>
</evidence>
<dbReference type="GO" id="GO:0043328">
    <property type="term" value="P:protein transport to vacuole involved in ubiquitin-dependent protein catabolic process via the multivesicular body sorting pathway"/>
    <property type="evidence" value="ECO:0007669"/>
    <property type="project" value="InterPro"/>
</dbReference>
<dbReference type="AlphaFoldDB" id="A0A835PY50"/>
<dbReference type="SMART" id="SM00288">
    <property type="entry name" value="VHS"/>
    <property type="match status" value="1"/>
</dbReference>
<dbReference type="EMBL" id="JADCNM010000011">
    <property type="protein sequence ID" value="KAG0461989.1"/>
    <property type="molecule type" value="Genomic_DNA"/>
</dbReference>
<dbReference type="GO" id="GO:0016020">
    <property type="term" value="C:membrane"/>
    <property type="evidence" value="ECO:0007669"/>
    <property type="project" value="UniProtKB-SubCell"/>
</dbReference>
<evidence type="ECO:0000256" key="5">
    <source>
        <dbReference type="ARBA" id="ARBA00023136"/>
    </source>
</evidence>
<dbReference type="InterPro" id="IPR004152">
    <property type="entry name" value="GAT_dom"/>
</dbReference>